<keyword evidence="3" id="KW-0378">Hydrolase</keyword>
<dbReference type="CDD" id="cd07385">
    <property type="entry name" value="MPP_YkuE_C"/>
    <property type="match status" value="1"/>
</dbReference>
<feature type="domain" description="Calcineurin-like phosphoesterase" evidence="2">
    <location>
        <begin position="157"/>
        <end position="340"/>
    </location>
</feature>
<dbReference type="EMBL" id="QGQD01000043">
    <property type="protein sequence ID" value="TLD01098.1"/>
    <property type="molecule type" value="Genomic_DNA"/>
</dbReference>
<dbReference type="Pfam" id="PF00149">
    <property type="entry name" value="Metallophos"/>
    <property type="match status" value="1"/>
</dbReference>
<evidence type="ECO:0000313" key="3">
    <source>
        <dbReference type="EMBL" id="TLD01098.1"/>
    </source>
</evidence>
<keyword evidence="1" id="KW-1133">Transmembrane helix</keyword>
<keyword evidence="1" id="KW-0472">Membrane</keyword>
<feature type="transmembrane region" description="Helical" evidence="1">
    <location>
        <begin position="36"/>
        <end position="58"/>
    </location>
</feature>
<dbReference type="GO" id="GO:0016787">
    <property type="term" value="F:hydrolase activity"/>
    <property type="evidence" value="ECO:0007669"/>
    <property type="project" value="UniProtKB-KW"/>
</dbReference>
<dbReference type="SUPFAM" id="SSF56300">
    <property type="entry name" value="Metallo-dependent phosphatases"/>
    <property type="match status" value="1"/>
</dbReference>
<keyword evidence="1" id="KW-0812">Transmembrane</keyword>
<comment type="caution">
    <text evidence="3">The sequence shown here is derived from an EMBL/GenBank/DDBJ whole genome shotgun (WGS) entry which is preliminary data.</text>
</comment>
<evidence type="ECO:0000313" key="4">
    <source>
        <dbReference type="Proteomes" id="UP000306509"/>
    </source>
</evidence>
<dbReference type="PANTHER" id="PTHR31302:SF0">
    <property type="entry name" value="TRANSMEMBRANE PROTEIN WITH METALLOPHOSPHOESTERASE DOMAIN"/>
    <property type="match status" value="1"/>
</dbReference>
<dbReference type="EC" id="3.1.-.-" evidence="3"/>
<accession>A0A4V6HS07</accession>
<dbReference type="InterPro" id="IPR004843">
    <property type="entry name" value="Calcineurin-like_PHP"/>
</dbReference>
<name>A0A4V6HS07_9FIRM</name>
<dbReference type="PANTHER" id="PTHR31302">
    <property type="entry name" value="TRANSMEMBRANE PROTEIN WITH METALLOPHOSPHOESTERASE DOMAIN-RELATED"/>
    <property type="match status" value="1"/>
</dbReference>
<dbReference type="AlphaFoldDB" id="A0A4V6HS07"/>
<gene>
    <name evidence="3" type="ORF">DSM106044_01888</name>
</gene>
<evidence type="ECO:0000256" key="1">
    <source>
        <dbReference type="SAM" id="Phobius"/>
    </source>
</evidence>
<dbReference type="Proteomes" id="UP000306509">
    <property type="component" value="Unassembled WGS sequence"/>
</dbReference>
<dbReference type="InterPro" id="IPR051158">
    <property type="entry name" value="Metallophosphoesterase_sf"/>
</dbReference>
<keyword evidence="4" id="KW-1185">Reference proteome</keyword>
<protein>
    <submittedName>
        <fullName evidence="3">Putative metallophosphoesterase</fullName>
        <ecNumber evidence="3">3.1.-.-</ecNumber>
    </submittedName>
</protein>
<dbReference type="Gene3D" id="3.60.21.10">
    <property type="match status" value="1"/>
</dbReference>
<feature type="transmembrane region" description="Helical" evidence="1">
    <location>
        <begin position="74"/>
        <end position="92"/>
    </location>
</feature>
<evidence type="ECO:0000259" key="2">
    <source>
        <dbReference type="Pfam" id="PF00149"/>
    </source>
</evidence>
<feature type="transmembrane region" description="Helical" evidence="1">
    <location>
        <begin position="113"/>
        <end position="133"/>
    </location>
</feature>
<reference evidence="3 4" key="1">
    <citation type="journal article" date="2019" name="Anaerobe">
        <title>Detection of Robinsoniella peoriensis in multiple bone samples of a trauma patient.</title>
        <authorList>
            <person name="Schrottner P."/>
            <person name="Hartwich K."/>
            <person name="Bunk B."/>
            <person name="Schober I."/>
            <person name="Helbig S."/>
            <person name="Rudolph W.W."/>
            <person name="Gunzer F."/>
        </authorList>
    </citation>
    <scope>NUCLEOTIDE SEQUENCE [LARGE SCALE GENOMIC DNA]</scope>
    <source>
        <strain evidence="3 4">DSM 106044</strain>
    </source>
</reference>
<dbReference type="STRING" id="180332.GCA_000797495_04825"/>
<feature type="transmembrane region" description="Helical" evidence="1">
    <location>
        <begin position="6"/>
        <end position="24"/>
    </location>
</feature>
<dbReference type="RefSeq" id="WP_138002347.1">
    <property type="nucleotide sequence ID" value="NZ_QGQD01000043.1"/>
</dbReference>
<proteinExistence type="predicted"/>
<organism evidence="3 4">
    <name type="scientific">Robinsoniella peoriensis</name>
    <dbReference type="NCBI Taxonomy" id="180332"/>
    <lineage>
        <taxon>Bacteria</taxon>
        <taxon>Bacillati</taxon>
        <taxon>Bacillota</taxon>
        <taxon>Clostridia</taxon>
        <taxon>Lachnospirales</taxon>
        <taxon>Lachnospiraceae</taxon>
        <taxon>Robinsoniella</taxon>
    </lineage>
</organism>
<dbReference type="InterPro" id="IPR029052">
    <property type="entry name" value="Metallo-depent_PP-like"/>
</dbReference>
<sequence>MIALFLSPIYLLVNFYILRWILKWMGSCTHYFKKKWFRVVFIAAYIFVSTSLLTAFLITKPVVIHRFLKTVSNFYLGTFLYILLTIAIVDLIRIILRHLKFIDQEKLRSRRTFVLTGTVCAVVIISLSVYGTLHARHLYHTSYQVTVDKSCGTDQSLKIALVADMHLGYSIGSWHMKQMADKINAMEPDIVCIAGDIFDNEFEAIKNPDEIARTLRSIKSKYGVYACWGNHDIEEPILAGFTFGSQKKIGADTQMVDFLKDSGITLLTDQTVLINNNFYLTGRKDYSVTKKDKETRKTPAQLTESLDKSKPIIFIDHQPKALQEAADAGVDLNLCGHTHDGQMFPGNLTIGLLWENAYGYLKKDNMHNIVTSGVGVWGPNMRVGTKSEVVEIDVAFTK</sequence>